<reference evidence="1" key="1">
    <citation type="submission" date="2020-02" db="EMBL/GenBank/DDBJ databases">
        <authorList>
            <person name="Palmer J.M."/>
        </authorList>
    </citation>
    <scope>NUCLEOTIDE SEQUENCE</scope>
    <source>
        <strain evidence="1">EPUS1.4</strain>
        <tissue evidence="1">Thallus</tissue>
    </source>
</reference>
<evidence type="ECO:0000313" key="1">
    <source>
        <dbReference type="EMBL" id="KAF7504552.1"/>
    </source>
</evidence>
<dbReference type="EMBL" id="JAACFV010000134">
    <property type="protein sequence ID" value="KAF7504552.1"/>
    <property type="molecule type" value="Genomic_DNA"/>
</dbReference>
<sequence>MRKCPYFAYVDSSNTSSSPRLRARGNTACSCLEAQAAPQSVRRSSSVATQELKHIAGAVVVELVSYRYL</sequence>
<protein>
    <submittedName>
        <fullName evidence="1">Uncharacterized protein</fullName>
    </submittedName>
</protein>
<evidence type="ECO:0000313" key="2">
    <source>
        <dbReference type="Proteomes" id="UP000606974"/>
    </source>
</evidence>
<gene>
    <name evidence="1" type="ORF">GJ744_002108</name>
</gene>
<dbReference type="AlphaFoldDB" id="A0A8H7E069"/>
<name>A0A8H7E069_9EURO</name>
<organism evidence="1 2">
    <name type="scientific">Endocarpon pusillum</name>
    <dbReference type="NCBI Taxonomy" id="364733"/>
    <lineage>
        <taxon>Eukaryota</taxon>
        <taxon>Fungi</taxon>
        <taxon>Dikarya</taxon>
        <taxon>Ascomycota</taxon>
        <taxon>Pezizomycotina</taxon>
        <taxon>Eurotiomycetes</taxon>
        <taxon>Chaetothyriomycetidae</taxon>
        <taxon>Verrucariales</taxon>
        <taxon>Verrucariaceae</taxon>
        <taxon>Endocarpon</taxon>
    </lineage>
</organism>
<accession>A0A8H7E069</accession>
<keyword evidence="2" id="KW-1185">Reference proteome</keyword>
<proteinExistence type="predicted"/>
<comment type="caution">
    <text evidence="1">The sequence shown here is derived from an EMBL/GenBank/DDBJ whole genome shotgun (WGS) entry which is preliminary data.</text>
</comment>
<dbReference type="Proteomes" id="UP000606974">
    <property type="component" value="Unassembled WGS sequence"/>
</dbReference>